<dbReference type="EMBL" id="DXCQ01000056">
    <property type="protein sequence ID" value="HIY97259.1"/>
    <property type="molecule type" value="Genomic_DNA"/>
</dbReference>
<dbReference type="PROSITE" id="PS51257">
    <property type="entry name" value="PROKAR_LIPOPROTEIN"/>
    <property type="match status" value="1"/>
</dbReference>
<evidence type="ECO:0000313" key="2">
    <source>
        <dbReference type="EMBL" id="HIY97259.1"/>
    </source>
</evidence>
<comment type="caution">
    <text evidence="2">The sequence shown here is derived from an EMBL/GenBank/DDBJ whole genome shotgun (WGS) entry which is preliminary data.</text>
</comment>
<gene>
    <name evidence="2" type="ORF">H9729_06175</name>
</gene>
<keyword evidence="1" id="KW-0732">Signal</keyword>
<feature type="signal peptide" evidence="1">
    <location>
        <begin position="1"/>
        <end position="25"/>
    </location>
</feature>
<evidence type="ECO:0000313" key="3">
    <source>
        <dbReference type="Proteomes" id="UP000886750"/>
    </source>
</evidence>
<organism evidence="2 3">
    <name type="scientific">Candidatus Borkfalkia excrementigallinarum</name>
    <dbReference type="NCBI Taxonomy" id="2838506"/>
    <lineage>
        <taxon>Bacteria</taxon>
        <taxon>Bacillati</taxon>
        <taxon>Bacillota</taxon>
        <taxon>Clostridia</taxon>
        <taxon>Christensenellales</taxon>
        <taxon>Christensenellaceae</taxon>
        <taxon>Candidatus Borkfalkia</taxon>
    </lineage>
</organism>
<dbReference type="AlphaFoldDB" id="A0A9D2CRN2"/>
<evidence type="ECO:0000256" key="1">
    <source>
        <dbReference type="SAM" id="SignalP"/>
    </source>
</evidence>
<reference evidence="2" key="1">
    <citation type="journal article" date="2021" name="PeerJ">
        <title>Extensive microbial diversity within the chicken gut microbiome revealed by metagenomics and culture.</title>
        <authorList>
            <person name="Gilroy R."/>
            <person name="Ravi A."/>
            <person name="Getino M."/>
            <person name="Pursley I."/>
            <person name="Horton D.L."/>
            <person name="Alikhan N.F."/>
            <person name="Baker D."/>
            <person name="Gharbi K."/>
            <person name="Hall N."/>
            <person name="Watson M."/>
            <person name="Adriaenssens E.M."/>
            <person name="Foster-Nyarko E."/>
            <person name="Jarju S."/>
            <person name="Secka A."/>
            <person name="Antonio M."/>
            <person name="Oren A."/>
            <person name="Chaudhuri R.R."/>
            <person name="La Ragione R."/>
            <person name="Hildebrand F."/>
            <person name="Pallen M.J."/>
        </authorList>
    </citation>
    <scope>NUCLEOTIDE SEQUENCE</scope>
    <source>
        <strain evidence="2">1345</strain>
    </source>
</reference>
<sequence length="50" mass="5225">MKKKLVGILSACLAFLLGGMLAACAPDAPETKEGEVYRTSVVEVNAMVKA</sequence>
<reference evidence="2" key="2">
    <citation type="submission" date="2021-04" db="EMBL/GenBank/DDBJ databases">
        <authorList>
            <person name="Gilroy R."/>
        </authorList>
    </citation>
    <scope>NUCLEOTIDE SEQUENCE</scope>
    <source>
        <strain evidence="2">1345</strain>
    </source>
</reference>
<protein>
    <submittedName>
        <fullName evidence="2">Uncharacterized protein</fullName>
    </submittedName>
</protein>
<feature type="chain" id="PRO_5039160710" evidence="1">
    <location>
        <begin position="26"/>
        <end position="50"/>
    </location>
</feature>
<proteinExistence type="predicted"/>
<accession>A0A9D2CRN2</accession>
<dbReference type="Proteomes" id="UP000886750">
    <property type="component" value="Unassembled WGS sequence"/>
</dbReference>
<name>A0A9D2CRN2_9FIRM</name>